<dbReference type="EC" id="3.1.26.4" evidence="6 14"/>
<dbReference type="PANTHER" id="PTHR10954">
    <property type="entry name" value="RIBONUCLEASE H2 SUBUNIT A"/>
    <property type="match status" value="1"/>
</dbReference>
<dbReference type="CDD" id="cd07182">
    <property type="entry name" value="RNase_HII_bacteria_HII_like"/>
    <property type="match status" value="1"/>
</dbReference>
<comment type="cofactor">
    <cofactor evidence="2">
        <name>Mg(2+)</name>
        <dbReference type="ChEBI" id="CHEBI:18420"/>
    </cofactor>
</comment>
<sequence length="199" mass="21753">MRELFEYDSAYHDSGCVAGIDEAGRGPLAGPVVAAAVVLGPGVYIEGVDDSKKLSEPRRRTLFFEIVCCARDIGIGVVDVGDIDRVNILNATKMAMKKAVLQLNAPPDILLIDAVKLPDINIRQVSIIKGDSKSASIAAASIVAKVLRDSFMLAYHQQYPQYGFDKHKGYGTRHHMEMIRTHGPCPIHRRSFAPVSSYT</sequence>
<dbReference type="GO" id="GO:0043137">
    <property type="term" value="P:DNA replication, removal of RNA primer"/>
    <property type="evidence" value="ECO:0007669"/>
    <property type="project" value="TreeGrafter"/>
</dbReference>
<dbReference type="GO" id="GO:0003723">
    <property type="term" value="F:RNA binding"/>
    <property type="evidence" value="ECO:0007669"/>
    <property type="project" value="UniProtKB-UniRule"/>
</dbReference>
<evidence type="ECO:0000256" key="8">
    <source>
        <dbReference type="ARBA" id="ARBA00022490"/>
    </source>
</evidence>
<feature type="binding site" evidence="14 15">
    <location>
        <position position="113"/>
    </location>
    <ligand>
        <name>a divalent metal cation</name>
        <dbReference type="ChEBI" id="CHEBI:60240"/>
    </ligand>
</feature>
<dbReference type="InterPro" id="IPR036397">
    <property type="entry name" value="RNaseH_sf"/>
</dbReference>
<organism evidence="18 19">
    <name type="scientific">Candidatus Magnetobacterium bavaricum</name>
    <dbReference type="NCBI Taxonomy" id="29290"/>
    <lineage>
        <taxon>Bacteria</taxon>
        <taxon>Pseudomonadati</taxon>
        <taxon>Nitrospirota</taxon>
        <taxon>Thermodesulfovibrionia</taxon>
        <taxon>Thermodesulfovibrionales</taxon>
        <taxon>Candidatus Magnetobacteriaceae</taxon>
        <taxon>Candidatus Magnetobacterium</taxon>
    </lineage>
</organism>
<gene>
    <name evidence="14" type="primary">rnhB</name>
    <name evidence="18" type="ORF">MBAV_006504</name>
</gene>
<evidence type="ECO:0000256" key="11">
    <source>
        <dbReference type="ARBA" id="ARBA00022759"/>
    </source>
</evidence>
<dbReference type="GO" id="GO:0005737">
    <property type="term" value="C:cytoplasm"/>
    <property type="evidence" value="ECO:0007669"/>
    <property type="project" value="UniProtKB-SubCell"/>
</dbReference>
<name>A0A0F3GKV7_9BACT</name>
<dbReference type="Proteomes" id="UP000033423">
    <property type="component" value="Unassembled WGS sequence"/>
</dbReference>
<dbReference type="GO" id="GO:0006298">
    <property type="term" value="P:mismatch repair"/>
    <property type="evidence" value="ECO:0007669"/>
    <property type="project" value="TreeGrafter"/>
</dbReference>
<dbReference type="NCBIfam" id="NF000594">
    <property type="entry name" value="PRK00015.1-1"/>
    <property type="match status" value="1"/>
</dbReference>
<protein>
    <recommendedName>
        <fullName evidence="7 14">Ribonuclease HII</fullName>
        <shortName evidence="14">RNase HII</shortName>
        <ecNumber evidence="6 14">3.1.26.4</ecNumber>
    </recommendedName>
</protein>
<keyword evidence="11 14" id="KW-0255">Endonuclease</keyword>
<dbReference type="PATRIC" id="fig|29290.4.peg.8580"/>
<dbReference type="FunFam" id="3.30.420.10:FF:000006">
    <property type="entry name" value="Ribonuclease HII"/>
    <property type="match status" value="1"/>
</dbReference>
<evidence type="ECO:0000256" key="13">
    <source>
        <dbReference type="ARBA" id="ARBA00023211"/>
    </source>
</evidence>
<evidence type="ECO:0000256" key="5">
    <source>
        <dbReference type="ARBA" id="ARBA00007383"/>
    </source>
</evidence>
<feature type="domain" description="RNase H type-2" evidence="17">
    <location>
        <begin position="15"/>
        <end position="199"/>
    </location>
</feature>
<dbReference type="InterPro" id="IPR024567">
    <property type="entry name" value="RNase_HII/HIII_dom"/>
</dbReference>
<comment type="catalytic activity">
    <reaction evidence="1 14 15 16">
        <text>Endonucleolytic cleavage to 5'-phosphomonoester.</text>
        <dbReference type="EC" id="3.1.26.4"/>
    </reaction>
</comment>
<dbReference type="Pfam" id="PF01351">
    <property type="entry name" value="RNase_HII"/>
    <property type="match status" value="1"/>
</dbReference>
<dbReference type="InterPro" id="IPR012337">
    <property type="entry name" value="RNaseH-like_sf"/>
</dbReference>
<evidence type="ECO:0000256" key="2">
    <source>
        <dbReference type="ARBA" id="ARBA00001946"/>
    </source>
</evidence>
<evidence type="ECO:0000256" key="7">
    <source>
        <dbReference type="ARBA" id="ARBA00019179"/>
    </source>
</evidence>
<evidence type="ECO:0000256" key="6">
    <source>
        <dbReference type="ARBA" id="ARBA00012180"/>
    </source>
</evidence>
<comment type="function">
    <text evidence="3 14 16">Endonuclease that specifically degrades the RNA of RNA-DNA hybrids.</text>
</comment>
<evidence type="ECO:0000256" key="1">
    <source>
        <dbReference type="ARBA" id="ARBA00000077"/>
    </source>
</evidence>
<keyword evidence="12 14" id="KW-0378">Hydrolase</keyword>
<evidence type="ECO:0000256" key="12">
    <source>
        <dbReference type="ARBA" id="ARBA00022801"/>
    </source>
</evidence>
<comment type="subcellular location">
    <subcellularLocation>
        <location evidence="4 14">Cytoplasm</location>
    </subcellularLocation>
</comment>
<comment type="caution">
    <text evidence="18">The sequence shown here is derived from an EMBL/GenBank/DDBJ whole genome shotgun (WGS) entry which is preliminary data.</text>
</comment>
<evidence type="ECO:0000256" key="4">
    <source>
        <dbReference type="ARBA" id="ARBA00004496"/>
    </source>
</evidence>
<accession>A0A0F3GKV7</accession>
<keyword evidence="8 14" id="KW-0963">Cytoplasm</keyword>
<evidence type="ECO:0000256" key="10">
    <source>
        <dbReference type="ARBA" id="ARBA00022723"/>
    </source>
</evidence>
<keyword evidence="13 14" id="KW-0464">Manganese</keyword>
<dbReference type="InterPro" id="IPR001352">
    <property type="entry name" value="RNase_HII/HIII"/>
</dbReference>
<dbReference type="PANTHER" id="PTHR10954:SF18">
    <property type="entry name" value="RIBONUCLEASE HII"/>
    <property type="match status" value="1"/>
</dbReference>
<evidence type="ECO:0000313" key="19">
    <source>
        <dbReference type="Proteomes" id="UP000033423"/>
    </source>
</evidence>
<dbReference type="GO" id="GO:0004523">
    <property type="term" value="F:RNA-DNA hybrid ribonuclease activity"/>
    <property type="evidence" value="ECO:0007669"/>
    <property type="project" value="UniProtKB-UniRule"/>
</dbReference>
<comment type="cofactor">
    <cofactor evidence="14 15">
        <name>Mn(2+)</name>
        <dbReference type="ChEBI" id="CHEBI:29035"/>
    </cofactor>
    <cofactor evidence="14 15">
        <name>Mg(2+)</name>
        <dbReference type="ChEBI" id="CHEBI:18420"/>
    </cofactor>
    <text evidence="14 15">Manganese or magnesium. Binds 1 divalent metal ion per monomer in the absence of substrate. May bind a second metal ion after substrate binding.</text>
</comment>
<dbReference type="Gene3D" id="3.30.420.10">
    <property type="entry name" value="Ribonuclease H-like superfamily/Ribonuclease H"/>
    <property type="match status" value="1"/>
</dbReference>
<keyword evidence="19" id="KW-1185">Reference proteome</keyword>
<dbReference type="InterPro" id="IPR022898">
    <property type="entry name" value="RNase_HII"/>
</dbReference>
<evidence type="ECO:0000256" key="3">
    <source>
        <dbReference type="ARBA" id="ARBA00004065"/>
    </source>
</evidence>
<comment type="similarity">
    <text evidence="5 14 16">Belongs to the RNase HII family.</text>
</comment>
<dbReference type="AlphaFoldDB" id="A0A0F3GKV7"/>
<dbReference type="PROSITE" id="PS51975">
    <property type="entry name" value="RNASE_H_2"/>
    <property type="match status" value="1"/>
</dbReference>
<evidence type="ECO:0000256" key="15">
    <source>
        <dbReference type="PROSITE-ProRule" id="PRU01319"/>
    </source>
</evidence>
<feature type="binding site" evidence="14 15">
    <location>
        <position position="22"/>
    </location>
    <ligand>
        <name>a divalent metal cation</name>
        <dbReference type="ChEBI" id="CHEBI:60240"/>
    </ligand>
</feature>
<dbReference type="GO" id="GO:0030145">
    <property type="term" value="F:manganese ion binding"/>
    <property type="evidence" value="ECO:0007669"/>
    <property type="project" value="UniProtKB-UniRule"/>
</dbReference>
<keyword evidence="9 14" id="KW-0540">Nuclease</keyword>
<evidence type="ECO:0000256" key="9">
    <source>
        <dbReference type="ARBA" id="ARBA00022722"/>
    </source>
</evidence>
<keyword evidence="10 14" id="KW-0479">Metal-binding</keyword>
<proteinExistence type="inferred from homology"/>
<dbReference type="GO" id="GO:0032299">
    <property type="term" value="C:ribonuclease H2 complex"/>
    <property type="evidence" value="ECO:0007669"/>
    <property type="project" value="TreeGrafter"/>
</dbReference>
<evidence type="ECO:0000256" key="16">
    <source>
        <dbReference type="RuleBase" id="RU003515"/>
    </source>
</evidence>
<evidence type="ECO:0000256" key="14">
    <source>
        <dbReference type="HAMAP-Rule" id="MF_00052"/>
    </source>
</evidence>
<dbReference type="NCBIfam" id="NF000595">
    <property type="entry name" value="PRK00015.1-3"/>
    <property type="match status" value="1"/>
</dbReference>
<dbReference type="HAMAP" id="MF_00052_B">
    <property type="entry name" value="RNase_HII_B"/>
    <property type="match status" value="1"/>
</dbReference>
<evidence type="ECO:0000259" key="17">
    <source>
        <dbReference type="PROSITE" id="PS51975"/>
    </source>
</evidence>
<feature type="binding site" evidence="14 15">
    <location>
        <position position="21"/>
    </location>
    <ligand>
        <name>a divalent metal cation</name>
        <dbReference type="ChEBI" id="CHEBI:60240"/>
    </ligand>
</feature>
<evidence type="ECO:0000313" key="18">
    <source>
        <dbReference type="EMBL" id="KJU81303.1"/>
    </source>
</evidence>
<dbReference type="EMBL" id="LACI01002733">
    <property type="protein sequence ID" value="KJU81303.1"/>
    <property type="molecule type" value="Genomic_DNA"/>
</dbReference>
<dbReference type="SUPFAM" id="SSF53098">
    <property type="entry name" value="Ribonuclease H-like"/>
    <property type="match status" value="1"/>
</dbReference>
<reference evidence="18 19" key="1">
    <citation type="submission" date="2015-02" db="EMBL/GenBank/DDBJ databases">
        <title>Single-cell genomics of uncultivated deep-branching MTB reveals a conserved set of magnetosome genes.</title>
        <authorList>
            <person name="Kolinko S."/>
            <person name="Richter M."/>
            <person name="Glockner F.O."/>
            <person name="Brachmann A."/>
            <person name="Schuler D."/>
        </authorList>
    </citation>
    <scope>NUCLEOTIDE SEQUENCE [LARGE SCALE GENOMIC DNA]</scope>
    <source>
        <strain evidence="18">TM-1</strain>
    </source>
</reference>